<evidence type="ECO:0000256" key="5">
    <source>
        <dbReference type="ARBA" id="ARBA00022833"/>
    </source>
</evidence>
<dbReference type="InterPro" id="IPR017850">
    <property type="entry name" value="Alkaline_phosphatase_core_sf"/>
</dbReference>
<dbReference type="InterPro" id="IPR018299">
    <property type="entry name" value="Alkaline_phosphatase_AS"/>
</dbReference>
<accession>A0A432ZQR8</accession>
<keyword evidence="2" id="KW-0597">Phosphoprotein</keyword>
<feature type="binding site" evidence="8">
    <location>
        <position position="34"/>
    </location>
    <ligand>
        <name>Mg(2+)</name>
        <dbReference type="ChEBI" id="CHEBI:18420"/>
    </ligand>
</feature>
<feature type="binding site" evidence="8">
    <location>
        <position position="301"/>
    </location>
    <ligand>
        <name>Zn(2+)</name>
        <dbReference type="ChEBI" id="CHEBI:29105"/>
        <label>2</label>
    </ligand>
</feature>
<dbReference type="OrthoDB" id="9794455at2"/>
<dbReference type="CDD" id="cd16012">
    <property type="entry name" value="ALP"/>
    <property type="match status" value="1"/>
</dbReference>
<dbReference type="RefSeq" id="WP_126841747.1">
    <property type="nucleotide sequence ID" value="NZ_PIQH01000005.1"/>
</dbReference>
<dbReference type="PANTHER" id="PTHR11596:SF5">
    <property type="entry name" value="ALKALINE PHOSPHATASE"/>
    <property type="match status" value="1"/>
</dbReference>
<feature type="binding site" evidence="8">
    <location>
        <position position="402"/>
    </location>
    <ligand>
        <name>Zn(2+)</name>
        <dbReference type="ChEBI" id="CHEBI:29105"/>
        <label>2</label>
    </ligand>
</feature>
<keyword evidence="5 8" id="KW-0862">Zinc</keyword>
<dbReference type="Gene3D" id="1.10.60.40">
    <property type="match status" value="1"/>
</dbReference>
<sequence length="437" mass="47419">MRLTRWISAAAFAAASFGVVAEQSAPNIIYIVGDGMGFEYISAYRYAYDDPNQPGLSATEFDDLLRGSATTYPDDDTLVTDSAAGATALSTGTKSYNGAIAVDSQHQPLQTLMQKARNHGWSTGAVVTSQVNHATPAAFFTHNVSRRNYDAIADEMATQTGENQWSFDVMLGGGLSYFKRNDKDWISVLQNQGMTVVTDFADLTRVQQTPVLGLFAPVGLPHAIDDDVNRLAYMTSNALRLLSAKDKPFALLIEGSQIDWCGHANDIACAVREMDSLNRTLRVVREFRQQHPNTIVVVTADHSTGGLTLGRDGEYAWFAQRVMKINASIEVMTADLLGMPGTEWKTYLQKQMPGLAFTAEQWQQLLAPAGIKDVKARKAAISDALVAVTADVTGTGWTTHGHTGVDVPVLAAGPTSEQLQGYMNNTDIAHHLCALIR</sequence>
<evidence type="ECO:0000313" key="11">
    <source>
        <dbReference type="EMBL" id="RUO80249.1"/>
    </source>
</evidence>
<evidence type="ECO:0000256" key="9">
    <source>
        <dbReference type="RuleBase" id="RU003946"/>
    </source>
</evidence>
<proteinExistence type="inferred from homology"/>
<feature type="binding site" evidence="8">
    <location>
        <position position="34"/>
    </location>
    <ligand>
        <name>Zn(2+)</name>
        <dbReference type="ChEBI" id="CHEBI:29105"/>
        <label>2</label>
    </ligand>
</feature>
<dbReference type="Gene3D" id="3.40.720.10">
    <property type="entry name" value="Alkaline Phosphatase, subunit A"/>
    <property type="match status" value="1"/>
</dbReference>
<dbReference type="PROSITE" id="PS00123">
    <property type="entry name" value="ALKALINE_PHOSPHATASE"/>
    <property type="match status" value="1"/>
</dbReference>
<evidence type="ECO:0000256" key="2">
    <source>
        <dbReference type="ARBA" id="ARBA00022553"/>
    </source>
</evidence>
<evidence type="ECO:0000256" key="4">
    <source>
        <dbReference type="ARBA" id="ARBA00022801"/>
    </source>
</evidence>
<keyword evidence="6 8" id="KW-0460">Magnesium</keyword>
<comment type="caution">
    <text evidence="11">The sequence shown here is derived from an EMBL/GenBank/DDBJ whole genome shotgun (WGS) entry which is preliminary data.</text>
</comment>
<dbReference type="GO" id="GO:0004035">
    <property type="term" value="F:alkaline phosphatase activity"/>
    <property type="evidence" value="ECO:0007669"/>
    <property type="project" value="TreeGrafter"/>
</dbReference>
<protein>
    <submittedName>
        <fullName evidence="11">Alkaline phosphatase</fullName>
    </submittedName>
</protein>
<keyword evidence="10" id="KW-0732">Signal</keyword>
<evidence type="ECO:0000313" key="12">
    <source>
        <dbReference type="Proteomes" id="UP000287996"/>
    </source>
</evidence>
<dbReference type="PRINTS" id="PR00113">
    <property type="entry name" value="ALKPHPHTASE"/>
</dbReference>
<dbReference type="Proteomes" id="UP000287996">
    <property type="component" value="Unassembled WGS sequence"/>
</dbReference>
<evidence type="ECO:0000256" key="8">
    <source>
        <dbReference type="PIRSR" id="PIRSR601952-2"/>
    </source>
</evidence>
<comment type="similarity">
    <text evidence="1 9">Belongs to the alkaline phosphatase family.</text>
</comment>
<keyword evidence="4" id="KW-0378">Hydrolase</keyword>
<organism evidence="11 12">
    <name type="scientific">Idiomarina tyrosinivorans</name>
    <dbReference type="NCBI Taxonomy" id="1445662"/>
    <lineage>
        <taxon>Bacteria</taxon>
        <taxon>Pseudomonadati</taxon>
        <taxon>Pseudomonadota</taxon>
        <taxon>Gammaproteobacteria</taxon>
        <taxon>Alteromonadales</taxon>
        <taxon>Idiomarinaceae</taxon>
        <taxon>Idiomarina</taxon>
    </lineage>
</organism>
<keyword evidence="3 8" id="KW-0479">Metal-binding</keyword>
<feature type="binding site" evidence="8">
    <location>
        <position position="133"/>
    </location>
    <ligand>
        <name>Mg(2+)</name>
        <dbReference type="ChEBI" id="CHEBI:18420"/>
    </ligand>
</feature>
<comment type="cofactor">
    <cofactor evidence="8">
        <name>Mg(2+)</name>
        <dbReference type="ChEBI" id="CHEBI:18420"/>
    </cofactor>
    <text evidence="8">Binds 1 Mg(2+) ion.</text>
</comment>
<feature type="signal peptide" evidence="10">
    <location>
        <begin position="1"/>
        <end position="21"/>
    </location>
</feature>
<dbReference type="SMART" id="SM00098">
    <property type="entry name" value="alkPPc"/>
    <property type="match status" value="1"/>
</dbReference>
<feature type="binding site" evidence="8">
    <location>
        <position position="254"/>
    </location>
    <ligand>
        <name>Mg(2+)</name>
        <dbReference type="ChEBI" id="CHEBI:18420"/>
    </ligand>
</feature>
<dbReference type="AlphaFoldDB" id="A0A432ZQR8"/>
<evidence type="ECO:0000256" key="7">
    <source>
        <dbReference type="PIRSR" id="PIRSR601952-1"/>
    </source>
</evidence>
<feature type="binding site" evidence="8">
    <location>
        <position position="302"/>
    </location>
    <ligand>
        <name>Zn(2+)</name>
        <dbReference type="ChEBI" id="CHEBI:29105"/>
        <label>2</label>
    </ligand>
</feature>
<reference evidence="11 12" key="1">
    <citation type="journal article" date="2011" name="Front. Microbiol.">
        <title>Genomic signatures of strain selection and enhancement in Bacillus atrophaeus var. globigii, a historical biowarfare simulant.</title>
        <authorList>
            <person name="Gibbons H.S."/>
            <person name="Broomall S.M."/>
            <person name="McNew L.A."/>
            <person name="Daligault H."/>
            <person name="Chapman C."/>
            <person name="Bruce D."/>
            <person name="Karavis M."/>
            <person name="Krepps M."/>
            <person name="McGregor P.A."/>
            <person name="Hong C."/>
            <person name="Park K.H."/>
            <person name="Akmal A."/>
            <person name="Feldman A."/>
            <person name="Lin J.S."/>
            <person name="Chang W.E."/>
            <person name="Higgs B.W."/>
            <person name="Demirev P."/>
            <person name="Lindquist J."/>
            <person name="Liem A."/>
            <person name="Fochler E."/>
            <person name="Read T.D."/>
            <person name="Tapia R."/>
            <person name="Johnson S."/>
            <person name="Bishop-Lilly K.A."/>
            <person name="Detter C."/>
            <person name="Han C."/>
            <person name="Sozhamannan S."/>
            <person name="Rosenzweig C.N."/>
            <person name="Skowronski E.W."/>
        </authorList>
    </citation>
    <scope>NUCLEOTIDE SEQUENCE [LARGE SCALE GENOMIC DNA]</scope>
    <source>
        <strain evidence="11 12">CC-PW-9</strain>
    </source>
</reference>
<evidence type="ECO:0000256" key="6">
    <source>
        <dbReference type="ARBA" id="ARBA00022842"/>
    </source>
</evidence>
<feature type="chain" id="PRO_5019044553" evidence="10">
    <location>
        <begin position="22"/>
        <end position="437"/>
    </location>
</feature>
<evidence type="ECO:0000256" key="3">
    <source>
        <dbReference type="ARBA" id="ARBA00022723"/>
    </source>
</evidence>
<dbReference type="InterPro" id="IPR001952">
    <property type="entry name" value="Alkaline_phosphatase"/>
</dbReference>
<name>A0A432ZQR8_9GAMM</name>
<gene>
    <name evidence="11" type="ORF">CWI84_06350</name>
</gene>
<dbReference type="SUPFAM" id="SSF53649">
    <property type="entry name" value="Alkaline phosphatase-like"/>
    <property type="match status" value="1"/>
</dbReference>
<dbReference type="Pfam" id="PF00245">
    <property type="entry name" value="Alk_phosphatase"/>
    <property type="match status" value="1"/>
</dbReference>
<feature type="binding site" evidence="8">
    <location>
        <position position="135"/>
    </location>
    <ligand>
        <name>Mg(2+)</name>
        <dbReference type="ChEBI" id="CHEBI:18420"/>
    </ligand>
</feature>
<dbReference type="PANTHER" id="PTHR11596">
    <property type="entry name" value="ALKALINE PHOSPHATASE"/>
    <property type="match status" value="1"/>
</dbReference>
<dbReference type="GO" id="GO:0046872">
    <property type="term" value="F:metal ion binding"/>
    <property type="evidence" value="ECO:0007669"/>
    <property type="project" value="UniProtKB-KW"/>
</dbReference>
<evidence type="ECO:0000256" key="1">
    <source>
        <dbReference type="ARBA" id="ARBA00005984"/>
    </source>
</evidence>
<evidence type="ECO:0000256" key="10">
    <source>
        <dbReference type="SAM" id="SignalP"/>
    </source>
</evidence>
<feature type="binding site" evidence="8">
    <location>
        <position position="263"/>
    </location>
    <ligand>
        <name>Zn(2+)</name>
        <dbReference type="ChEBI" id="CHEBI:29105"/>
        <label>2</label>
    </ligand>
</feature>
<dbReference type="EMBL" id="PIQH01000005">
    <property type="protein sequence ID" value="RUO80249.1"/>
    <property type="molecule type" value="Genomic_DNA"/>
</dbReference>
<comment type="cofactor">
    <cofactor evidence="8">
        <name>Zn(2+)</name>
        <dbReference type="ChEBI" id="CHEBI:29105"/>
    </cofactor>
    <text evidence="8">Binds 2 Zn(2+) ions.</text>
</comment>
<keyword evidence="12" id="KW-1185">Reference proteome</keyword>
<feature type="active site" description="Phosphoserine intermediate" evidence="7">
    <location>
        <position position="82"/>
    </location>
</feature>
<feature type="binding site" evidence="8">
    <location>
        <position position="259"/>
    </location>
    <ligand>
        <name>Zn(2+)</name>
        <dbReference type="ChEBI" id="CHEBI:29105"/>
        <label>2</label>
    </ligand>
</feature>